<feature type="compositionally biased region" description="Gly residues" evidence="1">
    <location>
        <begin position="48"/>
        <end position="100"/>
    </location>
</feature>
<feature type="region of interest" description="Disordered" evidence="1">
    <location>
        <begin position="41"/>
        <end position="121"/>
    </location>
</feature>
<dbReference type="EMBL" id="PKMI01000014">
    <property type="protein sequence ID" value="RBA18196.1"/>
    <property type="molecule type" value="Genomic_DNA"/>
</dbReference>
<evidence type="ECO:0000256" key="1">
    <source>
        <dbReference type="SAM" id="MobiDB-lite"/>
    </source>
</evidence>
<dbReference type="PANTHER" id="PTHR42091">
    <property type="entry name" value="CONSERVED GLYCINE-RICH PROTEIN (AFU_ORTHOLOGUE AFUA_7G02440)"/>
    <property type="match status" value="1"/>
</dbReference>
<evidence type="ECO:0000259" key="3">
    <source>
        <dbReference type="Pfam" id="PF24866"/>
    </source>
</evidence>
<dbReference type="PANTHER" id="PTHR42091:SF1">
    <property type="entry name" value="CONSERVED GLYCINE-RICH PROTEIN (AFU_ORTHOLOGUE AFUA_7G02440)"/>
    <property type="match status" value="1"/>
</dbReference>
<evidence type="ECO:0000313" key="5">
    <source>
        <dbReference type="Proteomes" id="UP000251714"/>
    </source>
</evidence>
<dbReference type="Proteomes" id="UP000251714">
    <property type="component" value="Unassembled WGS sequence"/>
</dbReference>
<evidence type="ECO:0000313" key="4">
    <source>
        <dbReference type="EMBL" id="RBA18196.1"/>
    </source>
</evidence>
<comment type="caution">
    <text evidence="4">The sequence shown here is derived from an EMBL/GenBank/DDBJ whole genome shotgun (WGS) entry which is preliminary data.</text>
</comment>
<feature type="chain" id="PRO_5016784393" description="DUF7732 domain-containing protein" evidence="2">
    <location>
        <begin position="21"/>
        <end position="278"/>
    </location>
</feature>
<accession>A0A365NBY0</accession>
<name>A0A365NBY0_GIBIN</name>
<reference evidence="4 5" key="1">
    <citation type="submission" date="2017-12" db="EMBL/GenBank/DDBJ databases">
        <title>Genome sequence of the mycotoxigenic crop pathogen Fusarium proliferatum, strain ITEM 2341 from Date Palm.</title>
        <authorList>
            <person name="Almiman B.F."/>
            <person name="Shittu T.A."/>
            <person name="Muthumeenakshi S."/>
            <person name="Baroncelli R."/>
            <person name="Sreenivasaprasada S."/>
        </authorList>
    </citation>
    <scope>NUCLEOTIDE SEQUENCE [LARGE SCALE GENOMIC DNA]</scope>
    <source>
        <strain evidence="4 5">ITEM 2341</strain>
    </source>
</reference>
<sequence>MRPDVAVMFFTLFISAVASAIDGPRLMKRIECGPSIHEHELYKRRGGGHGGGGHGGGGHGSGGGSRGSSGSGSRGGSSSGGSGTSSGSGGPSSGSGGNRPGTGPQPSIAGRYYPGGSSKPYRSGSRSPGGIIPFALAGAALTFWPGVWLYGAYIYPYPHLYHFYNATTFTYEDRDILCGCSKYEECACDYNNDTAYFDDLIGGGHYDYYDSIIDVADVNGTTTILINGTLPNGTALPSDSASENIPQNTPQNAAMRRFSEDWGWWPVVAVVILTVFMV</sequence>
<evidence type="ECO:0000256" key="2">
    <source>
        <dbReference type="SAM" id="SignalP"/>
    </source>
</evidence>
<feature type="signal peptide" evidence="2">
    <location>
        <begin position="1"/>
        <end position="20"/>
    </location>
</feature>
<dbReference type="AlphaFoldDB" id="A0A365NBY0"/>
<dbReference type="InterPro" id="IPR056634">
    <property type="entry name" value="DUF7732"/>
</dbReference>
<dbReference type="Pfam" id="PF24866">
    <property type="entry name" value="DUF7732"/>
    <property type="match status" value="1"/>
</dbReference>
<organism evidence="4 5">
    <name type="scientific">Gibberella intermedia</name>
    <name type="common">Bulb rot disease fungus</name>
    <name type="synonym">Fusarium proliferatum</name>
    <dbReference type="NCBI Taxonomy" id="948311"/>
    <lineage>
        <taxon>Eukaryota</taxon>
        <taxon>Fungi</taxon>
        <taxon>Dikarya</taxon>
        <taxon>Ascomycota</taxon>
        <taxon>Pezizomycotina</taxon>
        <taxon>Sordariomycetes</taxon>
        <taxon>Hypocreomycetidae</taxon>
        <taxon>Hypocreales</taxon>
        <taxon>Nectriaceae</taxon>
        <taxon>Fusarium</taxon>
        <taxon>Fusarium fujikuroi species complex</taxon>
    </lineage>
</organism>
<gene>
    <name evidence="4" type="ORF">FPRO05_10491</name>
</gene>
<protein>
    <recommendedName>
        <fullName evidence="3">DUF7732 domain-containing protein</fullName>
    </recommendedName>
</protein>
<keyword evidence="2" id="KW-0732">Signal</keyword>
<proteinExistence type="predicted"/>
<feature type="domain" description="DUF7732" evidence="3">
    <location>
        <begin position="112"/>
        <end position="234"/>
    </location>
</feature>